<dbReference type="InterPro" id="IPR010432">
    <property type="entry name" value="RDD"/>
</dbReference>
<dbReference type="Pfam" id="PF06271">
    <property type="entry name" value="RDD"/>
    <property type="match status" value="1"/>
</dbReference>
<evidence type="ECO:0000256" key="1">
    <source>
        <dbReference type="ARBA" id="ARBA00004141"/>
    </source>
</evidence>
<sequence length="241" mass="26935">MGIITIHTTQNIDIDYEIGGLGERILARIIDFVIFIPFLFIGIFFSVSGSQTAIIIFYAFLALIFVFYDLVCEVFFNGQSLGKRAVKIRVISLDGARPKFSQFLLRWLFRMVDFSLTGGLCGLVTAAVTENGQRVGDLVAGTVLIKTSPRTTMNNIAFPLTESAYEPVFTQASELNDSDIALIHEVIATYFKNGNNQLVYNMADKIRNHLGISLPPDMNSMQFLQTIIKDYTHITSQADRL</sequence>
<dbReference type="OrthoDB" id="9814143at2"/>
<comment type="subcellular location">
    <subcellularLocation>
        <location evidence="1">Membrane</location>
        <topology evidence="1">Multi-pass membrane protein</topology>
    </subcellularLocation>
</comment>
<dbReference type="KEGG" id="mgot:MgSA37_04309"/>
<keyword evidence="6" id="KW-1185">Reference proteome</keyword>
<dbReference type="AlphaFoldDB" id="A0A120MYZ4"/>
<evidence type="ECO:0000313" key="6">
    <source>
        <dbReference type="Proteomes" id="UP000218263"/>
    </source>
</evidence>
<dbReference type="EMBL" id="AP017313">
    <property type="protein sequence ID" value="BAU56112.1"/>
    <property type="molecule type" value="Genomic_DNA"/>
</dbReference>
<keyword evidence="4" id="KW-0472">Membrane</keyword>
<dbReference type="Proteomes" id="UP000218263">
    <property type="component" value="Chromosome"/>
</dbReference>
<keyword evidence="2" id="KW-0812">Transmembrane</keyword>
<proteinExistence type="predicted"/>
<gene>
    <name evidence="5" type="ORF">MgSA37_04309</name>
</gene>
<name>A0A120MYZ4_9SPHI</name>
<protein>
    <submittedName>
        <fullName evidence="5">RDD family protein</fullName>
    </submittedName>
</protein>
<evidence type="ECO:0000313" key="5">
    <source>
        <dbReference type="EMBL" id="BAU56112.1"/>
    </source>
</evidence>
<dbReference type="PANTHER" id="PTHR38480">
    <property type="entry name" value="SLR0254 PROTEIN"/>
    <property type="match status" value="1"/>
</dbReference>
<reference evidence="5 6" key="1">
    <citation type="submission" date="2015-12" db="EMBL/GenBank/DDBJ databases">
        <title>Genome sequence of Mucilaginibacter gotjawali.</title>
        <authorList>
            <person name="Lee J.S."/>
            <person name="Lee K.C."/>
            <person name="Kim K.K."/>
            <person name="Lee B.W."/>
        </authorList>
    </citation>
    <scope>NUCLEOTIDE SEQUENCE [LARGE SCALE GENOMIC DNA]</scope>
    <source>
        <strain evidence="5 6">SA3-7</strain>
    </source>
</reference>
<organism evidence="5 6">
    <name type="scientific">Mucilaginibacter gotjawali</name>
    <dbReference type="NCBI Taxonomy" id="1550579"/>
    <lineage>
        <taxon>Bacteria</taxon>
        <taxon>Pseudomonadati</taxon>
        <taxon>Bacteroidota</taxon>
        <taxon>Sphingobacteriia</taxon>
        <taxon>Sphingobacteriales</taxon>
        <taxon>Sphingobacteriaceae</taxon>
        <taxon>Mucilaginibacter</taxon>
    </lineage>
</organism>
<dbReference type="RefSeq" id="WP_096354724.1">
    <property type="nucleotide sequence ID" value="NZ_AP017313.1"/>
</dbReference>
<evidence type="ECO:0000256" key="3">
    <source>
        <dbReference type="ARBA" id="ARBA00022989"/>
    </source>
</evidence>
<keyword evidence="3" id="KW-1133">Transmembrane helix</keyword>
<evidence type="ECO:0000256" key="2">
    <source>
        <dbReference type="ARBA" id="ARBA00022692"/>
    </source>
</evidence>
<evidence type="ECO:0000256" key="4">
    <source>
        <dbReference type="ARBA" id="ARBA00023136"/>
    </source>
</evidence>
<dbReference type="GO" id="GO:0016020">
    <property type="term" value="C:membrane"/>
    <property type="evidence" value="ECO:0007669"/>
    <property type="project" value="UniProtKB-SubCell"/>
</dbReference>
<dbReference type="PANTHER" id="PTHR38480:SF1">
    <property type="entry name" value="SLR0254 PROTEIN"/>
    <property type="match status" value="1"/>
</dbReference>
<accession>A0A120MYZ4</accession>